<reference evidence="8 9" key="1">
    <citation type="submission" date="2019-02" db="EMBL/GenBank/DDBJ databases">
        <title>Paenibacillus sp. nov., isolated from surface-sterilized tissue of Thalictrum simplex L.</title>
        <authorList>
            <person name="Tuo L."/>
        </authorList>
    </citation>
    <scope>NUCLEOTIDE SEQUENCE [LARGE SCALE GENOMIC DNA]</scope>
    <source>
        <strain evidence="8 9">N2SHLJ1</strain>
    </source>
</reference>
<evidence type="ECO:0000256" key="4">
    <source>
        <dbReference type="ARBA" id="ARBA00022989"/>
    </source>
</evidence>
<feature type="transmembrane region" description="Helical" evidence="6">
    <location>
        <begin position="103"/>
        <end position="123"/>
    </location>
</feature>
<comment type="caution">
    <text evidence="8">The sequence shown here is derived from an EMBL/GenBank/DDBJ whole genome shotgun (WGS) entry which is preliminary data.</text>
</comment>
<keyword evidence="3 6" id="KW-0812">Transmembrane</keyword>
<dbReference type="PANTHER" id="PTHR12677:SF59">
    <property type="entry name" value="GOLGI APPARATUS MEMBRANE PROTEIN TVP38-RELATED"/>
    <property type="match status" value="1"/>
</dbReference>
<comment type="subcellular location">
    <subcellularLocation>
        <location evidence="1 6">Cell membrane</location>
        <topology evidence="1 6">Multi-pass membrane protein</topology>
    </subcellularLocation>
</comment>
<evidence type="ECO:0000256" key="5">
    <source>
        <dbReference type="ARBA" id="ARBA00023136"/>
    </source>
</evidence>
<protein>
    <recommendedName>
        <fullName evidence="6">TVP38/TMEM64 family membrane protein</fullName>
    </recommendedName>
</protein>
<keyword evidence="4 6" id="KW-1133">Transmembrane helix</keyword>
<feature type="transmembrane region" description="Helical" evidence="6">
    <location>
        <begin position="22"/>
        <end position="50"/>
    </location>
</feature>
<dbReference type="Pfam" id="PF09335">
    <property type="entry name" value="VTT_dom"/>
    <property type="match status" value="1"/>
</dbReference>
<dbReference type="AlphaFoldDB" id="A0A4Q9DSX0"/>
<keyword evidence="5 6" id="KW-0472">Membrane</keyword>
<dbReference type="OrthoDB" id="9812980at2"/>
<dbReference type="InterPro" id="IPR032816">
    <property type="entry name" value="VTT_dom"/>
</dbReference>
<organism evidence="8 9">
    <name type="scientific">Paenibacillus thalictri</name>
    <dbReference type="NCBI Taxonomy" id="2527873"/>
    <lineage>
        <taxon>Bacteria</taxon>
        <taxon>Bacillati</taxon>
        <taxon>Bacillota</taxon>
        <taxon>Bacilli</taxon>
        <taxon>Bacillales</taxon>
        <taxon>Paenibacillaceae</taxon>
        <taxon>Paenibacillus</taxon>
    </lineage>
</organism>
<evidence type="ECO:0000256" key="2">
    <source>
        <dbReference type="ARBA" id="ARBA00022475"/>
    </source>
</evidence>
<dbReference type="PANTHER" id="PTHR12677">
    <property type="entry name" value="GOLGI APPARATUS MEMBRANE PROTEIN TVP38-RELATED"/>
    <property type="match status" value="1"/>
</dbReference>
<evidence type="ECO:0000256" key="6">
    <source>
        <dbReference type="RuleBase" id="RU366058"/>
    </source>
</evidence>
<name>A0A4Q9DSX0_9BACL</name>
<evidence type="ECO:0000259" key="7">
    <source>
        <dbReference type="Pfam" id="PF09335"/>
    </source>
</evidence>
<dbReference type="InterPro" id="IPR015414">
    <property type="entry name" value="TMEM64"/>
</dbReference>
<feature type="transmembrane region" description="Helical" evidence="6">
    <location>
        <begin position="57"/>
        <end position="78"/>
    </location>
</feature>
<feature type="domain" description="VTT" evidence="7">
    <location>
        <begin position="37"/>
        <end position="155"/>
    </location>
</feature>
<evidence type="ECO:0000313" key="8">
    <source>
        <dbReference type="EMBL" id="TBL78369.1"/>
    </source>
</evidence>
<proteinExistence type="inferred from homology"/>
<dbReference type="Proteomes" id="UP000293142">
    <property type="component" value="Unassembled WGS sequence"/>
</dbReference>
<comment type="similarity">
    <text evidence="6">Belongs to the TVP38/TMEM64 family.</text>
</comment>
<gene>
    <name evidence="8" type="ORF">EYB31_15665</name>
</gene>
<feature type="transmembrane region" description="Helical" evidence="6">
    <location>
        <begin position="135"/>
        <end position="155"/>
    </location>
</feature>
<dbReference type="GO" id="GO:0005886">
    <property type="term" value="C:plasma membrane"/>
    <property type="evidence" value="ECO:0007669"/>
    <property type="project" value="UniProtKB-SubCell"/>
</dbReference>
<keyword evidence="9" id="KW-1185">Reference proteome</keyword>
<evidence type="ECO:0000256" key="3">
    <source>
        <dbReference type="ARBA" id="ARBA00022692"/>
    </source>
</evidence>
<evidence type="ECO:0000313" key="9">
    <source>
        <dbReference type="Proteomes" id="UP000293142"/>
    </source>
</evidence>
<keyword evidence="2 6" id="KW-1003">Cell membrane</keyword>
<sequence>MTHMNIEHLSDTLKDLGTPGKLIGVLLVYVQTIFPFVPFVVVAAANVVLFGFWEGFIINYVMSCLGAISAFLVARYYAYNWVNRKLEGNALVGEFNKRLEKNGFFYIAVSRVIPVLPSFAINLGAGVMKVSVQNFIFGTIIGKFPMIYLETMIGHDLFHFRQNKDRLLILLIVFVVLIYLGSLFKKKLSGTKK</sequence>
<dbReference type="EMBL" id="SIRE01000010">
    <property type="protein sequence ID" value="TBL78369.1"/>
    <property type="molecule type" value="Genomic_DNA"/>
</dbReference>
<accession>A0A4Q9DSX0</accession>
<feature type="transmembrane region" description="Helical" evidence="6">
    <location>
        <begin position="167"/>
        <end position="184"/>
    </location>
</feature>
<evidence type="ECO:0000256" key="1">
    <source>
        <dbReference type="ARBA" id="ARBA00004651"/>
    </source>
</evidence>